<reference evidence="1" key="1">
    <citation type="submission" date="2022-04" db="EMBL/GenBank/DDBJ databases">
        <title>Diverse halophilic archaea isolated from saline environments.</title>
        <authorList>
            <person name="Cui H.-L."/>
        </authorList>
    </citation>
    <scope>NUCLEOTIDE SEQUENCE</scope>
    <source>
        <strain evidence="1">XZYJT40</strain>
    </source>
</reference>
<evidence type="ECO:0000313" key="1">
    <source>
        <dbReference type="EMBL" id="UPW01064.1"/>
    </source>
</evidence>
<dbReference type="EMBL" id="CP096658">
    <property type="protein sequence ID" value="UPW01064.1"/>
    <property type="molecule type" value="Genomic_DNA"/>
</dbReference>
<protein>
    <submittedName>
        <fullName evidence="1">Uncharacterized protein</fullName>
    </submittedName>
</protein>
<gene>
    <name evidence="1" type="ORF">M0R88_02935</name>
</gene>
<dbReference type="KEGG" id="haxz:M0R88_02935"/>
<accession>A0A8U0ILG9</accession>
<dbReference type="AlphaFoldDB" id="A0A8U0ILG9"/>
<dbReference type="GeneID" id="72188776"/>
<dbReference type="Proteomes" id="UP000830434">
    <property type="component" value="Chromosome"/>
</dbReference>
<dbReference type="RefSeq" id="WP_248655470.1">
    <property type="nucleotide sequence ID" value="NZ_CP096658.1"/>
</dbReference>
<keyword evidence="2" id="KW-1185">Reference proteome</keyword>
<organism evidence="1 2">
    <name type="scientific">Halorussus gelatinilyticus</name>
    <dbReference type="NCBI Taxonomy" id="2937524"/>
    <lineage>
        <taxon>Archaea</taxon>
        <taxon>Methanobacteriati</taxon>
        <taxon>Methanobacteriota</taxon>
        <taxon>Stenosarchaea group</taxon>
        <taxon>Halobacteria</taxon>
        <taxon>Halobacteriales</taxon>
        <taxon>Haladaptataceae</taxon>
        <taxon>Halorussus</taxon>
    </lineage>
</organism>
<evidence type="ECO:0000313" key="2">
    <source>
        <dbReference type="Proteomes" id="UP000830434"/>
    </source>
</evidence>
<proteinExistence type="predicted"/>
<sequence length="93" mass="10186">MQTEKTINRAKKIDESLEIIAKIEEVVGVPLTESRRALQVAGEYVMSDSMFVEQVVQAMTEAAGFAIETGHDDLASDAIQNVTDLETLVSDDE</sequence>
<name>A0A8U0ILG9_9EURY</name>